<name>A0A0F5IKB5_9BACT</name>
<evidence type="ECO:0000313" key="7">
    <source>
        <dbReference type="EMBL" id="KKB45547.1"/>
    </source>
</evidence>
<feature type="domain" description="RNA polymerase sigma factor 70 region 4 type 2" evidence="6">
    <location>
        <begin position="119"/>
        <end position="163"/>
    </location>
</feature>
<organism evidence="7 8">
    <name type="scientific">Parabacteroides goldsteinii DSM 19448 = WAL 12034</name>
    <dbReference type="NCBI Taxonomy" id="927665"/>
    <lineage>
        <taxon>Bacteria</taxon>
        <taxon>Pseudomonadati</taxon>
        <taxon>Bacteroidota</taxon>
        <taxon>Bacteroidia</taxon>
        <taxon>Bacteroidales</taxon>
        <taxon>Tannerellaceae</taxon>
        <taxon>Parabacteroides</taxon>
    </lineage>
</organism>
<evidence type="ECO:0000256" key="2">
    <source>
        <dbReference type="ARBA" id="ARBA00023015"/>
    </source>
</evidence>
<accession>A0A0F5IKB5</accession>
<dbReference type="NCBIfam" id="TIGR02937">
    <property type="entry name" value="sigma70-ECF"/>
    <property type="match status" value="1"/>
</dbReference>
<dbReference type="GO" id="GO:0006352">
    <property type="term" value="P:DNA-templated transcription initiation"/>
    <property type="evidence" value="ECO:0007669"/>
    <property type="project" value="InterPro"/>
</dbReference>
<dbReference type="SUPFAM" id="SSF88946">
    <property type="entry name" value="Sigma2 domain of RNA polymerase sigma factors"/>
    <property type="match status" value="1"/>
</dbReference>
<dbReference type="PATRIC" id="fig|927665.4.peg.4955"/>
<evidence type="ECO:0000256" key="3">
    <source>
        <dbReference type="ARBA" id="ARBA00023082"/>
    </source>
</evidence>
<dbReference type="HOGENOM" id="CLU_047691_4_1_10"/>
<dbReference type="RefSeq" id="WP_046147878.1">
    <property type="nucleotide sequence ID" value="NZ_KQ033914.1"/>
</dbReference>
<evidence type="ECO:0000259" key="5">
    <source>
        <dbReference type="Pfam" id="PF04542"/>
    </source>
</evidence>
<dbReference type="PANTHER" id="PTHR43133">
    <property type="entry name" value="RNA POLYMERASE ECF-TYPE SIGMA FACTO"/>
    <property type="match status" value="1"/>
</dbReference>
<comment type="caution">
    <text evidence="7">The sequence shown here is derived from an EMBL/GenBank/DDBJ whole genome shotgun (WGS) entry which is preliminary data.</text>
</comment>
<dbReference type="InterPro" id="IPR014327">
    <property type="entry name" value="RNA_pol_sigma70_bacteroid"/>
</dbReference>
<dbReference type="InterPro" id="IPR013249">
    <property type="entry name" value="RNA_pol_sigma70_r4_t2"/>
</dbReference>
<proteinExistence type="inferred from homology"/>
<dbReference type="GeneID" id="69978953"/>
<dbReference type="AlphaFoldDB" id="A0A0F5IKB5"/>
<dbReference type="InterPro" id="IPR013325">
    <property type="entry name" value="RNA_pol_sigma_r2"/>
</dbReference>
<reference evidence="7 8" key="1">
    <citation type="submission" date="2013-04" db="EMBL/GenBank/DDBJ databases">
        <title>The Genome Sequence of Parabacteroides goldsteinii DSM 19448.</title>
        <authorList>
            <consortium name="The Broad Institute Genomics Platform"/>
            <person name="Earl A."/>
            <person name="Ward D."/>
            <person name="Feldgarden M."/>
            <person name="Gevers D."/>
            <person name="Martens E."/>
            <person name="Sakamoto M."/>
            <person name="Benno Y."/>
            <person name="Song Y."/>
            <person name="Liu C."/>
            <person name="Lee J."/>
            <person name="Bolanos M."/>
            <person name="Vaisanen M.L."/>
            <person name="Finegold S.M."/>
            <person name="Walker B."/>
            <person name="Young S."/>
            <person name="Zeng Q."/>
            <person name="Gargeya S."/>
            <person name="Fitzgerald M."/>
            <person name="Haas B."/>
            <person name="Abouelleil A."/>
            <person name="Allen A.W."/>
            <person name="Alvarado L."/>
            <person name="Arachchi H.M."/>
            <person name="Berlin A.M."/>
            <person name="Chapman S.B."/>
            <person name="Gainer-Dewar J."/>
            <person name="Goldberg J."/>
            <person name="Griggs A."/>
            <person name="Gujja S."/>
            <person name="Hansen M."/>
            <person name="Howarth C."/>
            <person name="Imamovic A."/>
            <person name="Ireland A."/>
            <person name="Larimer J."/>
            <person name="McCowan C."/>
            <person name="Murphy C."/>
            <person name="Pearson M."/>
            <person name="Poon T.W."/>
            <person name="Priest M."/>
            <person name="Roberts A."/>
            <person name="Saif S."/>
            <person name="Shea T."/>
            <person name="Sisk P."/>
            <person name="Sykes S."/>
            <person name="Wortman J."/>
            <person name="Nusbaum C."/>
            <person name="Birren B."/>
        </authorList>
    </citation>
    <scope>NUCLEOTIDE SEQUENCE [LARGE SCALE GENOMIC DNA]</scope>
    <source>
        <strain evidence="7 8">DSM 19448</strain>
    </source>
</reference>
<evidence type="ECO:0000256" key="1">
    <source>
        <dbReference type="ARBA" id="ARBA00010641"/>
    </source>
</evidence>
<dbReference type="InterPro" id="IPR039425">
    <property type="entry name" value="RNA_pol_sigma-70-like"/>
</dbReference>
<comment type="similarity">
    <text evidence="1">Belongs to the sigma-70 factor family. ECF subfamily.</text>
</comment>
<keyword evidence="4" id="KW-0804">Transcription</keyword>
<protein>
    <submittedName>
        <fullName evidence="7">RNA polymerase sigma-70 factor</fullName>
    </submittedName>
</protein>
<evidence type="ECO:0000256" key="4">
    <source>
        <dbReference type="ARBA" id="ARBA00023163"/>
    </source>
</evidence>
<dbReference type="Pfam" id="PF08281">
    <property type="entry name" value="Sigma70_r4_2"/>
    <property type="match status" value="1"/>
</dbReference>
<sequence>MSDTTTTDEKLIEAIGRGDYVSYNKLFERYYARLCQYVYSLLMDKSDAEDVVQELFLKIWKNREKIEIKENVSGYLYRMAKHLALNQLRSKVYFNNLSESKDQLSYEENRVEIEEFRIAVYDCIDRLPDRSREVLLLHRIKGLKQKEISEKLQISVKTIKNQIWSSLQKLKRCLELKGI</sequence>
<dbReference type="CDD" id="cd06171">
    <property type="entry name" value="Sigma70_r4"/>
    <property type="match status" value="1"/>
</dbReference>
<dbReference type="InterPro" id="IPR014284">
    <property type="entry name" value="RNA_pol_sigma-70_dom"/>
</dbReference>
<dbReference type="NCBIfam" id="TIGR02985">
    <property type="entry name" value="Sig70_bacteroi1"/>
    <property type="match status" value="1"/>
</dbReference>
<dbReference type="PANTHER" id="PTHR43133:SF46">
    <property type="entry name" value="RNA POLYMERASE SIGMA-70 FACTOR ECF SUBFAMILY"/>
    <property type="match status" value="1"/>
</dbReference>
<dbReference type="Gene3D" id="1.10.10.10">
    <property type="entry name" value="Winged helix-like DNA-binding domain superfamily/Winged helix DNA-binding domain"/>
    <property type="match status" value="1"/>
</dbReference>
<evidence type="ECO:0000259" key="6">
    <source>
        <dbReference type="Pfam" id="PF08281"/>
    </source>
</evidence>
<dbReference type="InterPro" id="IPR007627">
    <property type="entry name" value="RNA_pol_sigma70_r2"/>
</dbReference>
<evidence type="ECO:0000313" key="8">
    <source>
        <dbReference type="Proteomes" id="UP000033047"/>
    </source>
</evidence>
<dbReference type="STRING" id="927665.HMPREF1535_04831"/>
<dbReference type="InterPro" id="IPR036388">
    <property type="entry name" value="WH-like_DNA-bd_sf"/>
</dbReference>
<dbReference type="Proteomes" id="UP000033047">
    <property type="component" value="Unassembled WGS sequence"/>
</dbReference>
<dbReference type="Pfam" id="PF04542">
    <property type="entry name" value="Sigma70_r2"/>
    <property type="match status" value="1"/>
</dbReference>
<dbReference type="GO" id="GO:0016987">
    <property type="term" value="F:sigma factor activity"/>
    <property type="evidence" value="ECO:0007669"/>
    <property type="project" value="UniProtKB-KW"/>
</dbReference>
<dbReference type="SUPFAM" id="SSF88659">
    <property type="entry name" value="Sigma3 and sigma4 domains of RNA polymerase sigma factors"/>
    <property type="match status" value="1"/>
</dbReference>
<dbReference type="EMBL" id="AQHV01000028">
    <property type="protein sequence ID" value="KKB45547.1"/>
    <property type="molecule type" value="Genomic_DNA"/>
</dbReference>
<gene>
    <name evidence="7" type="ORF">HMPREF1535_04831</name>
</gene>
<keyword evidence="3" id="KW-0731">Sigma factor</keyword>
<feature type="domain" description="RNA polymerase sigma-70 region 2" evidence="5">
    <location>
        <begin position="26"/>
        <end position="91"/>
    </location>
</feature>
<dbReference type="Gene3D" id="1.10.1740.10">
    <property type="match status" value="1"/>
</dbReference>
<dbReference type="GO" id="GO:0003677">
    <property type="term" value="F:DNA binding"/>
    <property type="evidence" value="ECO:0007669"/>
    <property type="project" value="InterPro"/>
</dbReference>
<keyword evidence="2" id="KW-0805">Transcription regulation</keyword>
<dbReference type="InterPro" id="IPR013324">
    <property type="entry name" value="RNA_pol_sigma_r3/r4-like"/>
</dbReference>